<evidence type="ECO:0000256" key="7">
    <source>
        <dbReference type="ARBA" id="ARBA00023136"/>
    </source>
</evidence>
<dbReference type="CDD" id="cd06225">
    <property type="entry name" value="HAMP"/>
    <property type="match status" value="1"/>
</dbReference>
<organism evidence="15 16">
    <name type="scientific">Pseudomonas morbosilactucae</name>
    <dbReference type="NCBI Taxonomy" id="2938197"/>
    <lineage>
        <taxon>Bacteria</taxon>
        <taxon>Pseudomonadati</taxon>
        <taxon>Pseudomonadota</taxon>
        <taxon>Gammaproteobacteria</taxon>
        <taxon>Pseudomonadales</taxon>
        <taxon>Pseudomonadaceae</taxon>
        <taxon>Pseudomonas</taxon>
    </lineage>
</organism>
<evidence type="ECO:0000256" key="8">
    <source>
        <dbReference type="ARBA" id="ARBA00023224"/>
    </source>
</evidence>
<evidence type="ECO:0000256" key="10">
    <source>
        <dbReference type="PROSITE-ProRule" id="PRU00284"/>
    </source>
</evidence>
<dbReference type="InterPro" id="IPR004089">
    <property type="entry name" value="MCPsignal_dom"/>
</dbReference>
<dbReference type="PROSITE" id="PS50885">
    <property type="entry name" value="HAMP"/>
    <property type="match status" value="1"/>
</dbReference>
<keyword evidence="4" id="KW-0145">Chemotaxis</keyword>
<evidence type="ECO:0000256" key="11">
    <source>
        <dbReference type="SAM" id="Phobius"/>
    </source>
</evidence>
<keyword evidence="5 11" id="KW-0812">Transmembrane</keyword>
<evidence type="ECO:0000259" key="13">
    <source>
        <dbReference type="PROSITE" id="PS50885"/>
    </source>
</evidence>
<keyword evidence="7 11" id="KW-0472">Membrane</keyword>
<sequence>MNSWFANISVNLKLGLGFGLVLTLTTILALTGWTSLGGLIDRSNWMSDITQLNAGLTKLRVSRLQYMLTNGDETAAQNVQTTLDAFVAQQQKLLQTFKSPDNLKLLKAQSDTITAYQASLNKMRSAYRASDSARQTMAVNAETAYNMINSIYTRVQQMPLSDERFEQFQAITKAKEAFMLTRYEVRGYTANSNPETEQKAAAQLNSAIGELAQLNVHFASTQQDALRQLEGALNNYRTALLAFKAALNDAGIARKEMTEQGFDIVARSDELYQIQLDRRDAESAQARSLQLISTLLALLLGVLAAVIITRQITRPLRETLAVVERIASGDLTQDVRVTRRDELGVLQQGIARMGVTLRELISGIRDGVTQIASAAEELSAVTEETSAGVNSQKVETDQVATAMHEMTATVQEVARNAAEASQAAAAADGEARQGDKVVAEAIAQIERLATEVVRSTDAMTVLQQESDKIGSVMDVIKAVAEQTNLLALNAAIEAARAGEAGRGFAVVADEVRALAQRTQKSTEEIEGLVAGLQNGTQQVANVMNNSRNLTESSVELTRRAGTSLENITRTVSDIQSMNQQIAAAAEQQSAVAEEISRSIINVRDVSEQTAAASDETAASSVELARLGNQLQMMVSHFRV</sequence>
<gene>
    <name evidence="15" type="ORF">M1B35_23110</name>
</gene>
<dbReference type="PANTHER" id="PTHR32089:SF120">
    <property type="entry name" value="METHYL-ACCEPTING CHEMOTAXIS PROTEIN TLPQ"/>
    <property type="match status" value="1"/>
</dbReference>
<feature type="transmembrane region" description="Helical" evidence="11">
    <location>
        <begin position="288"/>
        <end position="308"/>
    </location>
</feature>
<dbReference type="InterPro" id="IPR032255">
    <property type="entry name" value="HBM"/>
</dbReference>
<dbReference type="Pfam" id="PF00672">
    <property type="entry name" value="HAMP"/>
    <property type="match status" value="1"/>
</dbReference>
<dbReference type="EMBL" id="JALQCX010000047">
    <property type="protein sequence ID" value="MCK9816936.1"/>
    <property type="molecule type" value="Genomic_DNA"/>
</dbReference>
<evidence type="ECO:0000313" key="15">
    <source>
        <dbReference type="EMBL" id="MCK9816936.1"/>
    </source>
</evidence>
<evidence type="ECO:0000256" key="9">
    <source>
        <dbReference type="ARBA" id="ARBA00029447"/>
    </source>
</evidence>
<evidence type="ECO:0000256" key="1">
    <source>
        <dbReference type="ARBA" id="ARBA00004236"/>
    </source>
</evidence>
<evidence type="ECO:0000256" key="2">
    <source>
        <dbReference type="ARBA" id="ARBA00022475"/>
    </source>
</evidence>
<evidence type="ECO:0000259" key="12">
    <source>
        <dbReference type="PROSITE" id="PS50111"/>
    </source>
</evidence>
<dbReference type="Proteomes" id="UP001155163">
    <property type="component" value="Unassembled WGS sequence"/>
</dbReference>
<dbReference type="Gene3D" id="1.20.1440.210">
    <property type="match status" value="2"/>
</dbReference>
<dbReference type="PANTHER" id="PTHR32089">
    <property type="entry name" value="METHYL-ACCEPTING CHEMOTAXIS PROTEIN MCPB"/>
    <property type="match status" value="1"/>
</dbReference>
<evidence type="ECO:0000256" key="6">
    <source>
        <dbReference type="ARBA" id="ARBA00022989"/>
    </source>
</evidence>
<dbReference type="PROSITE" id="PS50111">
    <property type="entry name" value="CHEMOTAXIS_TRANSDUC_2"/>
    <property type="match status" value="1"/>
</dbReference>
<feature type="domain" description="Methyl-accepting transducer" evidence="12">
    <location>
        <begin position="367"/>
        <end position="603"/>
    </location>
</feature>
<dbReference type="SUPFAM" id="SSF58104">
    <property type="entry name" value="Methyl-accepting chemotaxis protein (MCP) signaling domain"/>
    <property type="match status" value="1"/>
</dbReference>
<evidence type="ECO:0000256" key="3">
    <source>
        <dbReference type="ARBA" id="ARBA00022481"/>
    </source>
</evidence>
<keyword evidence="2" id="KW-1003">Cell membrane</keyword>
<dbReference type="InterPro" id="IPR003660">
    <property type="entry name" value="HAMP_dom"/>
</dbReference>
<evidence type="ECO:0000256" key="5">
    <source>
        <dbReference type="ARBA" id="ARBA00022692"/>
    </source>
</evidence>
<protein>
    <submittedName>
        <fullName evidence="15">Methyl-accepting chemotaxis protein</fullName>
    </submittedName>
</protein>
<dbReference type="CDD" id="cd11386">
    <property type="entry name" value="MCP_signal"/>
    <property type="match status" value="1"/>
</dbReference>
<keyword evidence="16" id="KW-1185">Reference proteome</keyword>
<dbReference type="SMART" id="SM00283">
    <property type="entry name" value="MA"/>
    <property type="match status" value="1"/>
</dbReference>
<keyword evidence="3" id="KW-0488">Methylation</keyword>
<keyword evidence="8 10" id="KW-0807">Transducer</keyword>
<dbReference type="SMART" id="SM01358">
    <property type="entry name" value="HBM"/>
    <property type="match status" value="1"/>
</dbReference>
<dbReference type="Pfam" id="PF00015">
    <property type="entry name" value="MCPsignal"/>
    <property type="match status" value="1"/>
</dbReference>
<dbReference type="Gene3D" id="1.10.287.950">
    <property type="entry name" value="Methyl-accepting chemotaxis protein"/>
    <property type="match status" value="1"/>
</dbReference>
<feature type="domain" description="HAMP" evidence="13">
    <location>
        <begin position="310"/>
        <end position="362"/>
    </location>
</feature>
<evidence type="ECO:0000259" key="14">
    <source>
        <dbReference type="PROSITE" id="PS51753"/>
    </source>
</evidence>
<comment type="subcellular location">
    <subcellularLocation>
        <location evidence="1">Cell membrane</location>
    </subcellularLocation>
</comment>
<accession>A0ABT0JM96</accession>
<dbReference type="Pfam" id="PF16591">
    <property type="entry name" value="HBM"/>
    <property type="match status" value="1"/>
</dbReference>
<name>A0ABT0JM96_9PSED</name>
<reference evidence="15 16" key="1">
    <citation type="journal article" date="2022" name="Int. J. Syst. Evol. Microbiol.">
        <title>Pseudomonas aegrilactucae sp. nov. and Pseudomonas morbosilactucae sp. nov., pathogens causing bacterial rot of lettuce in Japan.</title>
        <authorList>
            <person name="Sawada H."/>
            <person name="Fujikawa T."/>
            <person name="Satou M."/>
        </authorList>
    </citation>
    <scope>NUCLEOTIDE SEQUENCE [LARGE SCALE GENOMIC DNA]</scope>
    <source>
        <strain evidence="15 16">MAFF 302046</strain>
    </source>
</reference>
<dbReference type="PROSITE" id="PS51753">
    <property type="entry name" value="HBM"/>
    <property type="match status" value="1"/>
</dbReference>
<keyword evidence="6 11" id="KW-1133">Transmembrane helix</keyword>
<comment type="caution">
    <text evidence="15">The sequence shown here is derived from an EMBL/GenBank/DDBJ whole genome shotgun (WGS) entry which is preliminary data.</text>
</comment>
<evidence type="ECO:0000313" key="16">
    <source>
        <dbReference type="Proteomes" id="UP001155163"/>
    </source>
</evidence>
<feature type="domain" description="HBM" evidence="14">
    <location>
        <begin position="41"/>
        <end position="283"/>
    </location>
</feature>
<comment type="similarity">
    <text evidence="9">Belongs to the methyl-accepting chemotaxis (MCP) protein family.</text>
</comment>
<reference evidence="15 16" key="2">
    <citation type="journal article" date="2023" name="Plant Pathol.">
        <title>Dismantling and reorganizing Pseudomonas marginalis sensu#lato.</title>
        <authorList>
            <person name="Sawada H."/>
            <person name="Fujikawa T."/>
            <person name="Satou M."/>
        </authorList>
    </citation>
    <scope>NUCLEOTIDE SEQUENCE [LARGE SCALE GENOMIC DNA]</scope>
    <source>
        <strain evidence="15 16">MAFF 302046</strain>
    </source>
</reference>
<evidence type="ECO:0000256" key="4">
    <source>
        <dbReference type="ARBA" id="ARBA00022500"/>
    </source>
</evidence>
<dbReference type="SMART" id="SM00304">
    <property type="entry name" value="HAMP"/>
    <property type="match status" value="3"/>
</dbReference>
<proteinExistence type="inferred from homology"/>